<sequence length="259" mass="29600">MFPDVDTIKEAFFSAVSTEAQNLFLRLEDVDDDEYSSSPSRTNSLELLEMLSAKQRELDDYNLKIAELQKKIKEVHPQVVEKYRNFVCGDTNLPVCHENFRKHLDSKVNHLTELMVKNREFLEKIKEQKSFERDQFDTRQKEVQDSAINEECNINAAIEDWTSTRLGILTLSDSSHVVLDASESTLLIGKEKKFAESCDRIRGQIKQPLSKASSFGFNSLHPLRGSMEDMEVAKIAVKAMTPSVLTSHLIWKQVKDADS</sequence>
<organism evidence="1 2">
    <name type="scientific">Hymenolepis diminuta</name>
    <name type="common">Rat tapeworm</name>
    <dbReference type="NCBI Taxonomy" id="6216"/>
    <lineage>
        <taxon>Eukaryota</taxon>
        <taxon>Metazoa</taxon>
        <taxon>Spiralia</taxon>
        <taxon>Lophotrochozoa</taxon>
        <taxon>Platyhelminthes</taxon>
        <taxon>Cestoda</taxon>
        <taxon>Eucestoda</taxon>
        <taxon>Cyclophyllidea</taxon>
        <taxon>Hymenolepididae</taxon>
        <taxon>Hymenolepis</taxon>
    </lineage>
</organism>
<evidence type="ECO:0000313" key="2">
    <source>
        <dbReference type="Proteomes" id="UP000321570"/>
    </source>
</evidence>
<proteinExistence type="predicted"/>
<protein>
    <submittedName>
        <fullName evidence="1">Uncharacterized protein</fullName>
    </submittedName>
</protein>
<dbReference type="Proteomes" id="UP000321570">
    <property type="component" value="Unassembled WGS sequence"/>
</dbReference>
<reference evidence="1 2" key="1">
    <citation type="submission" date="2019-07" db="EMBL/GenBank/DDBJ databases">
        <authorList>
            <person name="Jastrzebski P J."/>
            <person name="Paukszto L."/>
            <person name="Jastrzebski P J."/>
        </authorList>
    </citation>
    <scope>NUCLEOTIDE SEQUENCE [LARGE SCALE GENOMIC DNA]</scope>
    <source>
        <strain evidence="1 2">WMS-il1</strain>
    </source>
</reference>
<keyword evidence="2" id="KW-1185">Reference proteome</keyword>
<name>A0A564YMC2_HYMDI</name>
<gene>
    <name evidence="1" type="ORF">WMSIL1_LOCUS7441</name>
</gene>
<accession>A0A564YMC2</accession>
<evidence type="ECO:0000313" key="1">
    <source>
        <dbReference type="EMBL" id="VUZ47858.1"/>
    </source>
</evidence>
<dbReference type="EMBL" id="CABIJS010000256">
    <property type="protein sequence ID" value="VUZ47858.1"/>
    <property type="molecule type" value="Genomic_DNA"/>
</dbReference>
<dbReference type="AlphaFoldDB" id="A0A564YMC2"/>